<dbReference type="Gene3D" id="3.40.50.10420">
    <property type="entry name" value="NagB/RpiA/CoA transferase-like"/>
    <property type="match status" value="1"/>
</dbReference>
<comment type="catalytic activity">
    <reaction evidence="4">
        <text>(6S)-5-formyl-5,6,7,8-tetrahydrofolate + ATP = (6R)-5,10-methenyltetrahydrofolate + ADP + phosphate</text>
        <dbReference type="Rhea" id="RHEA:10488"/>
        <dbReference type="ChEBI" id="CHEBI:30616"/>
        <dbReference type="ChEBI" id="CHEBI:43474"/>
        <dbReference type="ChEBI" id="CHEBI:57455"/>
        <dbReference type="ChEBI" id="CHEBI:57457"/>
        <dbReference type="ChEBI" id="CHEBI:456216"/>
        <dbReference type="EC" id="6.3.3.2"/>
    </reaction>
</comment>
<comment type="cofactor">
    <cofactor evidence="4">
        <name>Mg(2+)</name>
        <dbReference type="ChEBI" id="CHEBI:18420"/>
    </cofactor>
</comment>
<organism evidence="5 6">
    <name type="scientific">Deinococcus aerolatus</name>
    <dbReference type="NCBI Taxonomy" id="522487"/>
    <lineage>
        <taxon>Bacteria</taxon>
        <taxon>Thermotogati</taxon>
        <taxon>Deinococcota</taxon>
        <taxon>Deinococci</taxon>
        <taxon>Deinococcales</taxon>
        <taxon>Deinococcaceae</taxon>
        <taxon>Deinococcus</taxon>
    </lineage>
</organism>
<sequence length="193" mass="20922">MTLPPKVPKVWDKAEWRGWARGRRDQLPDHSAAISAHLGQLLRAQGARRVLAYRALPGEPDVSVLAEAFELLAPRARFRPAPRLTLHPWATATEPSRFGALQPPADAPEVPLSAVDAVLLPGLAFDTRGIRLGYGGGFYDRLLPFFRGLTVGVTPSRLIVPMLPADAHDCLVAWLATEDGVVCVPVATLRGTE</sequence>
<dbReference type="Pfam" id="PF01812">
    <property type="entry name" value="5-FTHF_cyc-lig"/>
    <property type="match status" value="1"/>
</dbReference>
<gene>
    <name evidence="5" type="ORF">GCM10010840_34880</name>
</gene>
<dbReference type="PANTHER" id="PTHR23407">
    <property type="entry name" value="ATPASE INHIBITOR/5-FORMYLTETRAHYDROFOLATE CYCLO-LIGASE"/>
    <property type="match status" value="1"/>
</dbReference>
<proteinExistence type="inferred from homology"/>
<evidence type="ECO:0000256" key="1">
    <source>
        <dbReference type="ARBA" id="ARBA00010638"/>
    </source>
</evidence>
<evidence type="ECO:0000313" key="6">
    <source>
        <dbReference type="Proteomes" id="UP000639973"/>
    </source>
</evidence>
<protein>
    <recommendedName>
        <fullName evidence="4">5-formyltetrahydrofolate cyclo-ligase</fullName>
        <ecNumber evidence="4">6.3.3.2</ecNumber>
    </recommendedName>
</protein>
<accession>A0ABQ2GFE7</accession>
<evidence type="ECO:0000313" key="5">
    <source>
        <dbReference type="EMBL" id="GGL93862.1"/>
    </source>
</evidence>
<keyword evidence="4" id="KW-0479">Metal-binding</keyword>
<dbReference type="NCBIfam" id="TIGR02727">
    <property type="entry name" value="MTHFS_bact"/>
    <property type="match status" value="1"/>
</dbReference>
<dbReference type="SUPFAM" id="SSF100950">
    <property type="entry name" value="NagB/RpiA/CoA transferase-like"/>
    <property type="match status" value="1"/>
</dbReference>
<comment type="caution">
    <text evidence="5">The sequence shown here is derived from an EMBL/GenBank/DDBJ whole genome shotgun (WGS) entry which is preliminary data.</text>
</comment>
<dbReference type="EMBL" id="BMOL01000030">
    <property type="protein sequence ID" value="GGL93862.1"/>
    <property type="molecule type" value="Genomic_DNA"/>
</dbReference>
<keyword evidence="2 4" id="KW-0547">Nucleotide-binding</keyword>
<dbReference type="InterPro" id="IPR037171">
    <property type="entry name" value="NagB/RpiA_transferase-like"/>
</dbReference>
<keyword evidence="4" id="KW-0460">Magnesium</keyword>
<reference evidence="6" key="1">
    <citation type="journal article" date="2019" name="Int. J. Syst. Evol. Microbiol.">
        <title>The Global Catalogue of Microorganisms (GCM) 10K type strain sequencing project: providing services to taxonomists for standard genome sequencing and annotation.</title>
        <authorList>
            <consortium name="The Broad Institute Genomics Platform"/>
            <consortium name="The Broad Institute Genome Sequencing Center for Infectious Disease"/>
            <person name="Wu L."/>
            <person name="Ma J."/>
        </authorList>
    </citation>
    <scope>NUCLEOTIDE SEQUENCE [LARGE SCALE GENOMIC DNA]</scope>
    <source>
        <strain evidence="6">JCM 15442</strain>
    </source>
</reference>
<keyword evidence="6" id="KW-1185">Reference proteome</keyword>
<name>A0ABQ2GFE7_9DEIO</name>
<dbReference type="InterPro" id="IPR024185">
    <property type="entry name" value="FTHF_cligase-like_sf"/>
</dbReference>
<evidence type="ECO:0000256" key="3">
    <source>
        <dbReference type="ARBA" id="ARBA00022840"/>
    </source>
</evidence>
<comment type="similarity">
    <text evidence="1 4">Belongs to the 5-formyltetrahydrofolate cyclo-ligase family.</text>
</comment>
<keyword evidence="3 4" id="KW-0067">ATP-binding</keyword>
<dbReference type="InterPro" id="IPR002698">
    <property type="entry name" value="FTHF_cligase"/>
</dbReference>
<dbReference type="Proteomes" id="UP000639973">
    <property type="component" value="Unassembled WGS sequence"/>
</dbReference>
<evidence type="ECO:0000256" key="4">
    <source>
        <dbReference type="RuleBase" id="RU361279"/>
    </source>
</evidence>
<dbReference type="PANTHER" id="PTHR23407:SF1">
    <property type="entry name" value="5-FORMYLTETRAHYDROFOLATE CYCLO-LIGASE"/>
    <property type="match status" value="1"/>
</dbReference>
<dbReference type="EC" id="6.3.3.2" evidence="4"/>
<dbReference type="RefSeq" id="WP_188974216.1">
    <property type="nucleotide sequence ID" value="NZ_BMOL01000030.1"/>
</dbReference>
<evidence type="ECO:0000256" key="2">
    <source>
        <dbReference type="ARBA" id="ARBA00022741"/>
    </source>
</evidence>